<dbReference type="InterPro" id="IPR020814">
    <property type="entry name" value="Ribosomal_S6_plastid/chlpt"/>
</dbReference>
<keyword evidence="5" id="KW-0687">Ribonucleoprotein</keyword>
<keyword evidence="3" id="KW-0694">RNA-binding</keyword>
<name>A0A0W8FQJ7_9ZZZZ</name>
<dbReference type="HAMAP" id="MF_00360">
    <property type="entry name" value="Ribosomal_bS6"/>
    <property type="match status" value="1"/>
</dbReference>
<comment type="similarity">
    <text evidence="1">Belongs to the bacterial ribosomal protein bS6 family.</text>
</comment>
<dbReference type="GO" id="GO:0006412">
    <property type="term" value="P:translation"/>
    <property type="evidence" value="ECO:0007669"/>
    <property type="project" value="InterPro"/>
</dbReference>
<evidence type="ECO:0000256" key="2">
    <source>
        <dbReference type="ARBA" id="ARBA00022730"/>
    </source>
</evidence>
<dbReference type="GO" id="GO:0003735">
    <property type="term" value="F:structural constituent of ribosome"/>
    <property type="evidence" value="ECO:0007669"/>
    <property type="project" value="InterPro"/>
</dbReference>
<evidence type="ECO:0000256" key="3">
    <source>
        <dbReference type="ARBA" id="ARBA00022884"/>
    </source>
</evidence>
<dbReference type="Pfam" id="PF01250">
    <property type="entry name" value="Ribosomal_S6"/>
    <property type="match status" value="1"/>
</dbReference>
<dbReference type="PROSITE" id="PS01048">
    <property type="entry name" value="RIBOSOMAL_S6"/>
    <property type="match status" value="1"/>
</dbReference>
<dbReference type="SUPFAM" id="SSF54995">
    <property type="entry name" value="Ribosomal protein S6"/>
    <property type="match status" value="1"/>
</dbReference>
<evidence type="ECO:0000256" key="1">
    <source>
        <dbReference type="ARBA" id="ARBA00009512"/>
    </source>
</evidence>
<organism evidence="7">
    <name type="scientific">hydrocarbon metagenome</name>
    <dbReference type="NCBI Taxonomy" id="938273"/>
    <lineage>
        <taxon>unclassified sequences</taxon>
        <taxon>metagenomes</taxon>
        <taxon>ecological metagenomes</taxon>
    </lineage>
</organism>
<dbReference type="InterPro" id="IPR000529">
    <property type="entry name" value="Ribosomal_bS6"/>
</dbReference>
<dbReference type="PANTHER" id="PTHR21011:SF1">
    <property type="entry name" value="SMALL RIBOSOMAL SUBUNIT PROTEIN BS6M"/>
    <property type="match status" value="1"/>
</dbReference>
<dbReference type="PANTHER" id="PTHR21011">
    <property type="entry name" value="MITOCHONDRIAL 28S RIBOSOMAL PROTEIN S6"/>
    <property type="match status" value="1"/>
</dbReference>
<gene>
    <name evidence="7" type="ORF">ASZ90_007003</name>
</gene>
<dbReference type="EMBL" id="LNQE01000916">
    <property type="protein sequence ID" value="KUG23199.1"/>
    <property type="molecule type" value="Genomic_DNA"/>
</dbReference>
<dbReference type="InterPro" id="IPR020815">
    <property type="entry name" value="Ribosomal_bS6_CS"/>
</dbReference>
<dbReference type="InterPro" id="IPR035980">
    <property type="entry name" value="Ribosomal_bS6_sf"/>
</dbReference>
<dbReference type="CDD" id="cd00473">
    <property type="entry name" value="bS6"/>
    <property type="match status" value="1"/>
</dbReference>
<dbReference type="GO" id="GO:0005840">
    <property type="term" value="C:ribosome"/>
    <property type="evidence" value="ECO:0007669"/>
    <property type="project" value="UniProtKB-KW"/>
</dbReference>
<feature type="region of interest" description="Disordered" evidence="6">
    <location>
        <begin position="134"/>
        <end position="157"/>
    </location>
</feature>
<dbReference type="GO" id="GO:1990904">
    <property type="term" value="C:ribonucleoprotein complex"/>
    <property type="evidence" value="ECO:0007669"/>
    <property type="project" value="UniProtKB-KW"/>
</dbReference>
<sequence length="157" mass="17669">MQRYDVIAIVLANLSDEDITALIERSQKIITDRKGVIAKIDKWGKRHLAYEIKKQKDGYYFLIDFAGNGAIVAEIERNYKIDDRILKFMTVKKEGATTPEGIEQEVAAAEAKRTQAKAESEAVTEGKIIQQAEKVSGDAKPSFKKTYNREEISTKGE</sequence>
<dbReference type="InterPro" id="IPR014717">
    <property type="entry name" value="Transl_elong_EF1B/ribsomal_bS6"/>
</dbReference>
<keyword evidence="4 7" id="KW-0689">Ribosomal protein</keyword>
<proteinExistence type="inferred from homology"/>
<evidence type="ECO:0000313" key="7">
    <source>
        <dbReference type="EMBL" id="KUG23199.1"/>
    </source>
</evidence>
<evidence type="ECO:0000256" key="4">
    <source>
        <dbReference type="ARBA" id="ARBA00022980"/>
    </source>
</evidence>
<protein>
    <submittedName>
        <fullName evidence="7">Ssu ribosomal protein s6p</fullName>
    </submittedName>
</protein>
<feature type="compositionally biased region" description="Basic and acidic residues" evidence="6">
    <location>
        <begin position="147"/>
        <end position="157"/>
    </location>
</feature>
<dbReference type="Gene3D" id="3.30.70.60">
    <property type="match status" value="1"/>
</dbReference>
<reference evidence="7" key="1">
    <citation type="journal article" date="2015" name="Proc. Natl. Acad. Sci. U.S.A.">
        <title>Networks of energetic and metabolic interactions define dynamics in microbial communities.</title>
        <authorList>
            <person name="Embree M."/>
            <person name="Liu J.K."/>
            <person name="Al-Bassam M.M."/>
            <person name="Zengler K."/>
        </authorList>
    </citation>
    <scope>NUCLEOTIDE SEQUENCE</scope>
</reference>
<keyword evidence="2" id="KW-0699">rRNA-binding</keyword>
<dbReference type="AlphaFoldDB" id="A0A0W8FQJ7"/>
<evidence type="ECO:0000256" key="5">
    <source>
        <dbReference type="ARBA" id="ARBA00023274"/>
    </source>
</evidence>
<dbReference type="GO" id="GO:0005737">
    <property type="term" value="C:cytoplasm"/>
    <property type="evidence" value="ECO:0007669"/>
    <property type="project" value="UniProtKB-ARBA"/>
</dbReference>
<dbReference type="NCBIfam" id="TIGR00166">
    <property type="entry name" value="S6"/>
    <property type="match status" value="1"/>
</dbReference>
<dbReference type="GO" id="GO:0070181">
    <property type="term" value="F:small ribosomal subunit rRNA binding"/>
    <property type="evidence" value="ECO:0007669"/>
    <property type="project" value="TreeGrafter"/>
</dbReference>
<comment type="caution">
    <text evidence="7">The sequence shown here is derived from an EMBL/GenBank/DDBJ whole genome shotgun (WGS) entry which is preliminary data.</text>
</comment>
<evidence type="ECO:0000256" key="6">
    <source>
        <dbReference type="SAM" id="MobiDB-lite"/>
    </source>
</evidence>
<accession>A0A0W8FQJ7</accession>